<evidence type="ECO:0000256" key="2">
    <source>
        <dbReference type="SAM" id="SignalP"/>
    </source>
</evidence>
<evidence type="ECO:0000256" key="1">
    <source>
        <dbReference type="ARBA" id="ARBA00005662"/>
    </source>
</evidence>
<dbReference type="Gene3D" id="3.60.21.10">
    <property type="match status" value="1"/>
</dbReference>
<evidence type="ECO:0000313" key="4">
    <source>
        <dbReference type="EMBL" id="AXV08262.1"/>
    </source>
</evidence>
<feature type="chain" id="PRO_5016799128" evidence="2">
    <location>
        <begin position="28"/>
        <end position="367"/>
    </location>
</feature>
<dbReference type="SUPFAM" id="SSF56300">
    <property type="entry name" value="Metallo-dependent phosphatases"/>
    <property type="match status" value="1"/>
</dbReference>
<dbReference type="PANTHER" id="PTHR33393:SF13">
    <property type="entry name" value="PGA BIOSYNTHESIS PROTEIN CAPA"/>
    <property type="match status" value="1"/>
</dbReference>
<keyword evidence="4" id="KW-0449">Lipoprotein</keyword>
<feature type="signal peptide" evidence="2">
    <location>
        <begin position="1"/>
        <end position="27"/>
    </location>
</feature>
<dbReference type="InterPro" id="IPR029052">
    <property type="entry name" value="Metallo-depent_PP-like"/>
</dbReference>
<keyword evidence="5" id="KW-1185">Reference proteome</keyword>
<dbReference type="SMART" id="SM00854">
    <property type="entry name" value="PGA_cap"/>
    <property type="match status" value="1"/>
</dbReference>
<sequence length="367" mass="38618">MTARRAVVLVLLLGLLPALLSAGPVGAQPPERDTPEYYARRPATPYRSFTLAATGDLLIHTPVRTAAARPDGSFDFGPQLAAVAPHLSAADVGLCHLEVPLDPDGPYSSYPRFNAPAQLATGIAGAGWDICSTASNHSADQGWPGLVQTLDALDAAGVAHRGMYRTEADSLAPVLYTVEGVSVGFLSATYGLNGLPAPGGHEWSVTRIDPAAILDRVRELRAAGADVVVVSLHWGNEYQHAPSSFQRNVAALLMTGGEVDALIGHHAHVVQPVEWISDRPVVYGLGNFLSGQRQSVTRRDGAIVSLSFAEDRDGWYVEALTAQPTWVTDGYAVVPARPEDGGTLGASATRTLGHLGVPLSPPPTPTQ</sequence>
<dbReference type="InterPro" id="IPR052169">
    <property type="entry name" value="CW_Biosynth-Accessory"/>
</dbReference>
<reference evidence="4 5" key="1">
    <citation type="submission" date="2018-09" db="EMBL/GenBank/DDBJ databases">
        <title>Complete genome sequence of Euzebya sp. DY32-46 isolated from seawater of Pacific Ocean.</title>
        <authorList>
            <person name="Xu L."/>
            <person name="Wu Y.-H."/>
            <person name="Xu X.-W."/>
        </authorList>
    </citation>
    <scope>NUCLEOTIDE SEQUENCE [LARGE SCALE GENOMIC DNA]</scope>
    <source>
        <strain evidence="4 5">DY32-46</strain>
    </source>
</reference>
<dbReference type="CDD" id="cd07381">
    <property type="entry name" value="MPP_CapA"/>
    <property type="match status" value="1"/>
</dbReference>
<dbReference type="Proteomes" id="UP000264006">
    <property type="component" value="Chromosome"/>
</dbReference>
<protein>
    <submittedName>
        <fullName evidence="4">Lipoprotein</fullName>
    </submittedName>
</protein>
<dbReference type="KEGG" id="euz:DVS28_a3589"/>
<feature type="domain" description="Capsule synthesis protein CapA" evidence="3">
    <location>
        <begin position="50"/>
        <end position="292"/>
    </location>
</feature>
<dbReference type="PANTHER" id="PTHR33393">
    <property type="entry name" value="POLYGLUTAMINE SYNTHESIS ACCESSORY PROTEIN RV0574C-RELATED"/>
    <property type="match status" value="1"/>
</dbReference>
<evidence type="ECO:0000313" key="5">
    <source>
        <dbReference type="Proteomes" id="UP000264006"/>
    </source>
</evidence>
<evidence type="ECO:0000259" key="3">
    <source>
        <dbReference type="SMART" id="SM00854"/>
    </source>
</evidence>
<organism evidence="4 5">
    <name type="scientific">Euzebya pacifica</name>
    <dbReference type="NCBI Taxonomy" id="1608957"/>
    <lineage>
        <taxon>Bacteria</taxon>
        <taxon>Bacillati</taxon>
        <taxon>Actinomycetota</taxon>
        <taxon>Nitriliruptoria</taxon>
        <taxon>Euzebyales</taxon>
    </lineage>
</organism>
<dbReference type="InterPro" id="IPR019079">
    <property type="entry name" value="Capsule_synth_CapA"/>
</dbReference>
<dbReference type="EMBL" id="CP031165">
    <property type="protein sequence ID" value="AXV08262.1"/>
    <property type="molecule type" value="Genomic_DNA"/>
</dbReference>
<gene>
    <name evidence="4" type="ORF">DVS28_a3589</name>
</gene>
<dbReference type="AlphaFoldDB" id="A0A346Y1B5"/>
<name>A0A346Y1B5_9ACTN</name>
<keyword evidence="2" id="KW-0732">Signal</keyword>
<comment type="similarity">
    <text evidence="1">Belongs to the CapA family.</text>
</comment>
<accession>A0A346Y1B5</accession>
<dbReference type="Pfam" id="PF09587">
    <property type="entry name" value="PGA_cap"/>
    <property type="match status" value="1"/>
</dbReference>
<dbReference type="RefSeq" id="WP_164710698.1">
    <property type="nucleotide sequence ID" value="NZ_CP031165.1"/>
</dbReference>
<proteinExistence type="inferred from homology"/>